<dbReference type="SMART" id="SM00450">
    <property type="entry name" value="RHOD"/>
    <property type="match status" value="1"/>
</dbReference>
<dbReference type="PROSITE" id="PS51257">
    <property type="entry name" value="PROKAR_LIPOPROTEIN"/>
    <property type="match status" value="1"/>
</dbReference>
<organism evidence="3 4">
    <name type="scientific">Clostridium algidicarnis</name>
    <dbReference type="NCBI Taxonomy" id="37659"/>
    <lineage>
        <taxon>Bacteria</taxon>
        <taxon>Bacillati</taxon>
        <taxon>Bacillota</taxon>
        <taxon>Clostridia</taxon>
        <taxon>Eubacteriales</taxon>
        <taxon>Clostridiaceae</taxon>
        <taxon>Clostridium</taxon>
    </lineage>
</organism>
<reference evidence="3 4" key="1">
    <citation type="submission" date="2021-06" db="EMBL/GenBank/DDBJ databases">
        <title>Clostridia strains as spoilage organisms.</title>
        <authorList>
            <person name="Wambui J."/>
            <person name="Stephan R."/>
            <person name="Stevens M.J.A."/>
        </authorList>
    </citation>
    <scope>NUCLEOTIDE SEQUENCE [LARGE SCALE GENOMIC DNA]</scope>
    <source>
        <strain evidence="3 4">CM013</strain>
    </source>
</reference>
<evidence type="ECO:0000313" key="3">
    <source>
        <dbReference type="EMBL" id="MBU3218655.1"/>
    </source>
</evidence>
<dbReference type="EMBL" id="JAHLDG010000001">
    <property type="protein sequence ID" value="MBU3218655.1"/>
    <property type="molecule type" value="Genomic_DNA"/>
</dbReference>
<dbReference type="CDD" id="cd00158">
    <property type="entry name" value="RHOD"/>
    <property type="match status" value="1"/>
</dbReference>
<sequence>MKRNKKYLISTLLMVLTLSIGLLGCTKAKTEAEKPAQPAKSGETTKPVEKKDYNYYTAEQLKKSIETKEDIIILDIQVKEEYDKHHIKGAMPTYAYPVKSDEDKKKLENVLEKLEGSKPIVIVCPKGGGGAENTHKYLTEKNISKDRLYILEKGQAAWPYEELLEK</sequence>
<gene>
    <name evidence="3" type="ORF">KPL27_00840</name>
</gene>
<dbReference type="PROSITE" id="PS50206">
    <property type="entry name" value="RHODANESE_3"/>
    <property type="match status" value="1"/>
</dbReference>
<evidence type="ECO:0000259" key="2">
    <source>
        <dbReference type="PROSITE" id="PS50206"/>
    </source>
</evidence>
<name>A0ABS6BZK7_9CLOT</name>
<dbReference type="RefSeq" id="WP_185161778.1">
    <property type="nucleotide sequence ID" value="NZ_DAVZHE010000019.1"/>
</dbReference>
<protein>
    <submittedName>
        <fullName evidence="3">Rhodanese-like domain-containing protein</fullName>
    </submittedName>
</protein>
<dbReference type="InterPro" id="IPR036873">
    <property type="entry name" value="Rhodanese-like_dom_sf"/>
</dbReference>
<keyword evidence="1" id="KW-0732">Signal</keyword>
<feature type="signal peptide" evidence="1">
    <location>
        <begin position="1"/>
        <end position="24"/>
    </location>
</feature>
<feature type="domain" description="Rhodanese" evidence="2">
    <location>
        <begin position="67"/>
        <end position="164"/>
    </location>
</feature>
<comment type="caution">
    <text evidence="3">The sequence shown here is derived from an EMBL/GenBank/DDBJ whole genome shotgun (WGS) entry which is preliminary data.</text>
</comment>
<dbReference type="Gene3D" id="3.40.250.10">
    <property type="entry name" value="Rhodanese-like domain"/>
    <property type="match status" value="1"/>
</dbReference>
<evidence type="ECO:0000256" key="1">
    <source>
        <dbReference type="SAM" id="SignalP"/>
    </source>
</evidence>
<accession>A0ABS6BZK7</accession>
<dbReference type="SUPFAM" id="SSF52821">
    <property type="entry name" value="Rhodanese/Cell cycle control phosphatase"/>
    <property type="match status" value="1"/>
</dbReference>
<proteinExistence type="predicted"/>
<feature type="chain" id="PRO_5046582544" evidence="1">
    <location>
        <begin position="25"/>
        <end position="166"/>
    </location>
</feature>
<dbReference type="Proteomes" id="UP000740830">
    <property type="component" value="Unassembled WGS sequence"/>
</dbReference>
<dbReference type="InterPro" id="IPR001763">
    <property type="entry name" value="Rhodanese-like_dom"/>
</dbReference>
<dbReference type="Pfam" id="PF00581">
    <property type="entry name" value="Rhodanese"/>
    <property type="match status" value="1"/>
</dbReference>
<keyword evidence="4" id="KW-1185">Reference proteome</keyword>
<evidence type="ECO:0000313" key="4">
    <source>
        <dbReference type="Proteomes" id="UP000740830"/>
    </source>
</evidence>